<dbReference type="Gene3D" id="6.10.250.240">
    <property type="match status" value="1"/>
</dbReference>
<keyword evidence="10" id="KW-1185">Reference proteome</keyword>
<dbReference type="PANTHER" id="PTHR30446:SF0">
    <property type="entry name" value="RECOMBINATION PROTEIN RECR"/>
    <property type="match status" value="1"/>
</dbReference>
<comment type="similarity">
    <text evidence="7">Belongs to the RecR family.</text>
</comment>
<dbReference type="HAMAP" id="MF_00017">
    <property type="entry name" value="RecR"/>
    <property type="match status" value="1"/>
</dbReference>
<feature type="zinc finger region" description="C4-type" evidence="7">
    <location>
        <begin position="57"/>
        <end position="72"/>
    </location>
</feature>
<comment type="caution">
    <text evidence="9">The sequence shown here is derived from an EMBL/GenBank/DDBJ whole genome shotgun (WGS) entry which is preliminary data.</text>
</comment>
<dbReference type="Gene3D" id="1.10.8.420">
    <property type="entry name" value="RecR Domain 1"/>
    <property type="match status" value="1"/>
</dbReference>
<evidence type="ECO:0000256" key="4">
    <source>
        <dbReference type="ARBA" id="ARBA00022833"/>
    </source>
</evidence>
<keyword evidence="1 7" id="KW-0479">Metal-binding</keyword>
<evidence type="ECO:0000256" key="7">
    <source>
        <dbReference type="HAMAP-Rule" id="MF_00017"/>
    </source>
</evidence>
<dbReference type="CDD" id="cd01025">
    <property type="entry name" value="TOPRIM_recR"/>
    <property type="match status" value="1"/>
</dbReference>
<dbReference type="InterPro" id="IPR015967">
    <property type="entry name" value="Rcmb_RecR_Znf"/>
</dbReference>
<dbReference type="InterPro" id="IPR023627">
    <property type="entry name" value="Rcmb_RecR"/>
</dbReference>
<evidence type="ECO:0000259" key="8">
    <source>
        <dbReference type="PROSITE" id="PS50880"/>
    </source>
</evidence>
<keyword evidence="5 7" id="KW-0233">DNA recombination</keyword>
<dbReference type="Pfam" id="PF02132">
    <property type="entry name" value="RecR_ZnF"/>
    <property type="match status" value="1"/>
</dbReference>
<dbReference type="PROSITE" id="PS50880">
    <property type="entry name" value="TOPRIM"/>
    <property type="match status" value="1"/>
</dbReference>
<keyword evidence="3 7" id="KW-0863">Zinc-finger</keyword>
<dbReference type="Proteomes" id="UP001595823">
    <property type="component" value="Unassembled WGS sequence"/>
</dbReference>
<dbReference type="InterPro" id="IPR000093">
    <property type="entry name" value="DNA_Rcmb_RecR"/>
</dbReference>
<sequence length="200" mass="21738">MVYDGALAEVIEQLGALPGIGPKSAQRLAFHLLAAEEEEVQVLADALLRLKRQVRFCDRCGNVSEQELCTLCQDQRRTEETLCVVEEPKDVMAIERTGEYRGRYHVLGGAINPLDGVGPDDLRIKQLMERLQAGETTEVILATDPNTEGEATATYIAMLLQPLGITVTRLASGLPVGGDLEYADEVTLGRAFAGRRDIGG</sequence>
<dbReference type="Pfam" id="PF21176">
    <property type="entry name" value="RecR_HhH"/>
    <property type="match status" value="1"/>
</dbReference>
<dbReference type="RefSeq" id="WP_380624087.1">
    <property type="nucleotide sequence ID" value="NZ_JBHSDK010000028.1"/>
</dbReference>
<feature type="domain" description="Toprim" evidence="8">
    <location>
        <begin position="80"/>
        <end position="175"/>
    </location>
</feature>
<evidence type="ECO:0000256" key="5">
    <source>
        <dbReference type="ARBA" id="ARBA00023172"/>
    </source>
</evidence>
<evidence type="ECO:0000256" key="3">
    <source>
        <dbReference type="ARBA" id="ARBA00022771"/>
    </source>
</evidence>
<dbReference type="Pfam" id="PF13662">
    <property type="entry name" value="Toprim_4"/>
    <property type="match status" value="1"/>
</dbReference>
<dbReference type="EMBL" id="JBHSDK010000028">
    <property type="protein sequence ID" value="MFC4337271.1"/>
    <property type="molecule type" value="Genomic_DNA"/>
</dbReference>
<evidence type="ECO:0000313" key="10">
    <source>
        <dbReference type="Proteomes" id="UP001595823"/>
    </source>
</evidence>
<dbReference type="NCBIfam" id="TIGR00615">
    <property type="entry name" value="recR"/>
    <property type="match status" value="1"/>
</dbReference>
<dbReference type="SUPFAM" id="SSF111304">
    <property type="entry name" value="Recombination protein RecR"/>
    <property type="match status" value="1"/>
</dbReference>
<dbReference type="InterPro" id="IPR006171">
    <property type="entry name" value="TOPRIM_dom"/>
</dbReference>
<dbReference type="Gene3D" id="3.40.1360.10">
    <property type="match status" value="1"/>
</dbReference>
<evidence type="ECO:0000256" key="6">
    <source>
        <dbReference type="ARBA" id="ARBA00023204"/>
    </source>
</evidence>
<accession>A0ABV8U3V2</accession>
<reference evidence="10" key="1">
    <citation type="journal article" date="2019" name="Int. J. Syst. Evol. Microbiol.">
        <title>The Global Catalogue of Microorganisms (GCM) 10K type strain sequencing project: providing services to taxonomists for standard genome sequencing and annotation.</title>
        <authorList>
            <consortium name="The Broad Institute Genomics Platform"/>
            <consortium name="The Broad Institute Genome Sequencing Center for Infectious Disease"/>
            <person name="Wu L."/>
            <person name="Ma J."/>
        </authorList>
    </citation>
    <scope>NUCLEOTIDE SEQUENCE [LARGE SCALE GENOMIC DNA]</scope>
    <source>
        <strain evidence="10">IBRC-M 10908</strain>
    </source>
</reference>
<dbReference type="SMART" id="SM00493">
    <property type="entry name" value="TOPRIM"/>
    <property type="match status" value="1"/>
</dbReference>
<dbReference type="PANTHER" id="PTHR30446">
    <property type="entry name" value="RECOMBINATION PROTEIN RECR"/>
    <property type="match status" value="1"/>
</dbReference>
<dbReference type="InterPro" id="IPR034137">
    <property type="entry name" value="TOPRIM_RecR"/>
</dbReference>
<proteinExistence type="inferred from homology"/>
<keyword evidence="4 7" id="KW-0862">Zinc</keyword>
<keyword evidence="2 7" id="KW-0227">DNA damage</keyword>
<evidence type="ECO:0000313" key="9">
    <source>
        <dbReference type="EMBL" id="MFC4337271.1"/>
    </source>
</evidence>
<protein>
    <recommendedName>
        <fullName evidence="7">Recombination protein RecR</fullName>
    </recommendedName>
</protein>
<comment type="function">
    <text evidence="7">May play a role in DNA repair. It seems to be involved in an RecBC-independent recombinational process of DNA repair. It may act with RecF and RecO.</text>
</comment>
<evidence type="ECO:0000256" key="2">
    <source>
        <dbReference type="ARBA" id="ARBA00022763"/>
    </source>
</evidence>
<evidence type="ECO:0000256" key="1">
    <source>
        <dbReference type="ARBA" id="ARBA00022723"/>
    </source>
</evidence>
<name>A0ABV8U3V2_9ACTN</name>
<gene>
    <name evidence="7 9" type="primary">recR</name>
    <name evidence="9" type="ORF">ACFPET_18895</name>
</gene>
<keyword evidence="6 7" id="KW-0234">DNA repair</keyword>
<organism evidence="9 10">
    <name type="scientific">Salininema proteolyticum</name>
    <dbReference type="NCBI Taxonomy" id="1607685"/>
    <lineage>
        <taxon>Bacteria</taxon>
        <taxon>Bacillati</taxon>
        <taxon>Actinomycetota</taxon>
        <taxon>Actinomycetes</taxon>
        <taxon>Glycomycetales</taxon>
        <taxon>Glycomycetaceae</taxon>
        <taxon>Salininema</taxon>
    </lineage>
</organism>
<dbReference type="Pfam" id="PF21175">
    <property type="entry name" value="RecR_C"/>
    <property type="match status" value="1"/>
</dbReference>